<accession>A0AB32WZ34</accession>
<dbReference type="Pfam" id="PF00704">
    <property type="entry name" value="Glyco_hydro_18"/>
    <property type="match status" value="1"/>
</dbReference>
<dbReference type="InterPro" id="IPR050314">
    <property type="entry name" value="Glycosyl_Hydrlase_18"/>
</dbReference>
<dbReference type="PANTHER" id="PTHR11177">
    <property type="entry name" value="CHITINASE"/>
    <property type="match status" value="1"/>
</dbReference>
<sequence length="151" mass="16987">MASKTIFILLFNFLSSQLLHFSEAETWVKAGYWYAYGEFPVQDIDSALFTHLLCAFAEVNPSTYQLFIPSASEQDFSTFTSIVKRKNPSVKTLLSVWNGISETGKSITGEKVNDSVLSSMISESSKRKSFIDSSMKTARRYGFHGIDLSWP</sequence>
<dbReference type="KEGG" id="tcc:108663500"/>
<dbReference type="InterPro" id="IPR001223">
    <property type="entry name" value="Glyco_hydro18_cat"/>
</dbReference>
<dbReference type="PROSITE" id="PS51910">
    <property type="entry name" value="GH18_2"/>
    <property type="match status" value="1"/>
</dbReference>
<evidence type="ECO:0000313" key="3">
    <source>
        <dbReference type="Proteomes" id="UP000694886"/>
    </source>
</evidence>
<dbReference type="SUPFAM" id="SSF51445">
    <property type="entry name" value="(Trans)glycosidases"/>
    <property type="match status" value="1"/>
</dbReference>
<dbReference type="PANTHER" id="PTHR11177:SF369">
    <property type="entry name" value="CLASS V CHITINASE-LIKE"/>
    <property type="match status" value="1"/>
</dbReference>
<evidence type="ECO:0000313" key="4">
    <source>
        <dbReference type="RefSeq" id="XP_017983931.1"/>
    </source>
</evidence>
<organism evidence="3 4">
    <name type="scientific">Theobroma cacao</name>
    <name type="common">Cacao</name>
    <name type="synonym">Cocoa</name>
    <dbReference type="NCBI Taxonomy" id="3641"/>
    <lineage>
        <taxon>Eukaryota</taxon>
        <taxon>Viridiplantae</taxon>
        <taxon>Streptophyta</taxon>
        <taxon>Embryophyta</taxon>
        <taxon>Tracheophyta</taxon>
        <taxon>Spermatophyta</taxon>
        <taxon>Magnoliopsida</taxon>
        <taxon>eudicotyledons</taxon>
        <taxon>Gunneridae</taxon>
        <taxon>Pentapetalae</taxon>
        <taxon>rosids</taxon>
        <taxon>malvids</taxon>
        <taxon>Malvales</taxon>
        <taxon>Malvaceae</taxon>
        <taxon>Byttnerioideae</taxon>
        <taxon>Theobroma</taxon>
    </lineage>
</organism>
<dbReference type="Gene3D" id="3.20.20.80">
    <property type="entry name" value="Glycosidases"/>
    <property type="match status" value="1"/>
</dbReference>
<evidence type="ECO:0000259" key="2">
    <source>
        <dbReference type="PROSITE" id="PS51910"/>
    </source>
</evidence>
<reference evidence="3" key="1">
    <citation type="journal article" date="1997" name="Nucleic Acids Res.">
        <title>tRNAscan-SE: a program for improved detection of transfer RNA genes in genomic sequence.</title>
        <authorList>
            <person name="Lowe T.M."/>
            <person name="Eddy S.R."/>
        </authorList>
    </citation>
    <scope>NUCLEOTIDE SEQUENCE [LARGE SCALE GENOMIC DNA]</scope>
    <source>
        <strain evidence="3">r\B97-61/B2</strain>
    </source>
</reference>
<proteinExistence type="predicted"/>
<keyword evidence="1" id="KW-0732">Signal</keyword>
<dbReference type="Gramene" id="Tc09v2_t003070.1">
    <property type="protein sequence ID" value="Tc09v2_p003070.1"/>
    <property type="gene ID" value="Tc09v2_g003070"/>
</dbReference>
<reference evidence="4" key="2">
    <citation type="submission" date="2025-08" db="UniProtKB">
        <authorList>
            <consortium name="RefSeq"/>
        </authorList>
    </citation>
    <scope>IDENTIFICATION</scope>
</reference>
<dbReference type="Proteomes" id="UP000694886">
    <property type="component" value="Chromosome 9"/>
</dbReference>
<name>A0AB32WZ34_THECC</name>
<dbReference type="InterPro" id="IPR017853">
    <property type="entry name" value="GH"/>
</dbReference>
<feature type="signal peptide" evidence="1">
    <location>
        <begin position="1"/>
        <end position="24"/>
    </location>
</feature>
<dbReference type="AlphaFoldDB" id="A0AB32WZ34"/>
<gene>
    <name evidence="4" type="primary">LOC108663500</name>
</gene>
<feature type="chain" id="PRO_5044323763" evidence="1">
    <location>
        <begin position="25"/>
        <end position="151"/>
    </location>
</feature>
<dbReference type="GO" id="GO:0005975">
    <property type="term" value="P:carbohydrate metabolic process"/>
    <property type="evidence" value="ECO:0007669"/>
    <property type="project" value="InterPro"/>
</dbReference>
<evidence type="ECO:0000256" key="1">
    <source>
        <dbReference type="SAM" id="SignalP"/>
    </source>
</evidence>
<dbReference type="RefSeq" id="XP_017983931.1">
    <property type="nucleotide sequence ID" value="XM_018128442.1"/>
</dbReference>
<dbReference type="GeneID" id="108663500"/>
<feature type="domain" description="GH18" evidence="2">
    <location>
        <begin position="27"/>
        <end position="151"/>
    </location>
</feature>
<protein>
    <submittedName>
        <fullName evidence="4">Chitotriosidase-1-like</fullName>
    </submittedName>
</protein>